<feature type="transmembrane region" description="Helical" evidence="1">
    <location>
        <begin position="15"/>
        <end position="32"/>
    </location>
</feature>
<keyword evidence="4" id="KW-1185">Reference proteome</keyword>
<dbReference type="GO" id="GO:0006508">
    <property type="term" value="P:proteolysis"/>
    <property type="evidence" value="ECO:0007669"/>
    <property type="project" value="UniProtKB-KW"/>
</dbReference>
<keyword evidence="1" id="KW-1133">Transmembrane helix</keyword>
<organism evidence="3 4">
    <name type="scientific">Tenacibaculum aiptasiae</name>
    <dbReference type="NCBI Taxonomy" id="426481"/>
    <lineage>
        <taxon>Bacteria</taxon>
        <taxon>Pseudomonadati</taxon>
        <taxon>Bacteroidota</taxon>
        <taxon>Flavobacteriia</taxon>
        <taxon>Flavobacteriales</taxon>
        <taxon>Flavobacteriaceae</taxon>
        <taxon>Tenacibaculum</taxon>
    </lineage>
</organism>
<dbReference type="OrthoDB" id="158986at2"/>
<keyword evidence="3" id="KW-0378">Hydrolase</keyword>
<keyword evidence="1" id="KW-0812">Transmembrane</keyword>
<evidence type="ECO:0000313" key="4">
    <source>
        <dbReference type="Proteomes" id="UP000467305"/>
    </source>
</evidence>
<keyword evidence="3" id="KW-0645">Protease</keyword>
<keyword evidence="3" id="KW-0482">Metalloprotease</keyword>
<sequence>MNYNLILESSNQDWHLFYLTFFGGIISGFLYFKSKSIEPSIVFHVFWNTMVYIV</sequence>
<dbReference type="Proteomes" id="UP000467305">
    <property type="component" value="Unassembled WGS sequence"/>
</dbReference>
<dbReference type="AlphaFoldDB" id="A0A7J5AT56"/>
<dbReference type="Pfam" id="PF02517">
    <property type="entry name" value="Rce1-like"/>
    <property type="match status" value="1"/>
</dbReference>
<reference evidence="3 4" key="1">
    <citation type="submission" date="2019-09" db="EMBL/GenBank/DDBJ databases">
        <authorList>
            <person name="Cao W.R."/>
        </authorList>
    </citation>
    <scope>NUCLEOTIDE SEQUENCE [LARGE SCALE GENOMIC DNA]</scope>
    <source>
        <strain evidence="4">a4</strain>
    </source>
</reference>
<name>A0A7J5AT56_9FLAO</name>
<dbReference type="EMBL" id="WAAU01000003">
    <property type="protein sequence ID" value="KAB1160833.1"/>
    <property type="molecule type" value="Genomic_DNA"/>
</dbReference>
<comment type="caution">
    <text evidence="3">The sequence shown here is derived from an EMBL/GenBank/DDBJ whole genome shotgun (WGS) entry which is preliminary data.</text>
</comment>
<dbReference type="GO" id="GO:0080120">
    <property type="term" value="P:CAAX-box protein maturation"/>
    <property type="evidence" value="ECO:0007669"/>
    <property type="project" value="UniProtKB-ARBA"/>
</dbReference>
<evidence type="ECO:0000259" key="2">
    <source>
        <dbReference type="Pfam" id="PF02517"/>
    </source>
</evidence>
<keyword evidence="1" id="KW-0472">Membrane</keyword>
<evidence type="ECO:0000313" key="3">
    <source>
        <dbReference type="EMBL" id="KAB1160833.1"/>
    </source>
</evidence>
<dbReference type="InterPro" id="IPR003675">
    <property type="entry name" value="Rce1/LyrA-like_dom"/>
</dbReference>
<accession>A0A7J5AT56</accession>
<dbReference type="GO" id="GO:0004175">
    <property type="term" value="F:endopeptidase activity"/>
    <property type="evidence" value="ECO:0007669"/>
    <property type="project" value="UniProtKB-ARBA"/>
</dbReference>
<dbReference type="RefSeq" id="WP_150898460.1">
    <property type="nucleotide sequence ID" value="NZ_WAAU01000003.1"/>
</dbReference>
<gene>
    <name evidence="3" type="ORF">F7018_00960</name>
</gene>
<dbReference type="GO" id="GO:0008237">
    <property type="term" value="F:metallopeptidase activity"/>
    <property type="evidence" value="ECO:0007669"/>
    <property type="project" value="UniProtKB-KW"/>
</dbReference>
<protein>
    <submittedName>
        <fullName evidence="3">CPBP family intramembrane metalloprotease</fullName>
    </submittedName>
</protein>
<proteinExistence type="predicted"/>
<evidence type="ECO:0000256" key="1">
    <source>
        <dbReference type="SAM" id="Phobius"/>
    </source>
</evidence>
<feature type="domain" description="CAAX prenyl protease 2/Lysostaphin resistance protein A-like" evidence="2">
    <location>
        <begin position="12"/>
        <end position="50"/>
    </location>
</feature>